<feature type="compositionally biased region" description="Basic and acidic residues" evidence="1">
    <location>
        <begin position="365"/>
        <end position="382"/>
    </location>
</feature>
<proteinExistence type="predicted"/>
<protein>
    <submittedName>
        <fullName evidence="2">Uncharacterized protein</fullName>
    </submittedName>
</protein>
<accession>A0A8J6HLM5</accession>
<evidence type="ECO:0000313" key="2">
    <source>
        <dbReference type="EMBL" id="KAH0816662.1"/>
    </source>
</evidence>
<reference evidence="2" key="2">
    <citation type="submission" date="2021-08" db="EMBL/GenBank/DDBJ databases">
        <authorList>
            <person name="Eriksson T."/>
        </authorList>
    </citation>
    <scope>NUCLEOTIDE SEQUENCE</scope>
    <source>
        <strain evidence="2">Stoneville</strain>
        <tissue evidence="2">Whole head</tissue>
    </source>
</reference>
<dbReference type="AlphaFoldDB" id="A0A8J6HLM5"/>
<feature type="region of interest" description="Disordered" evidence="1">
    <location>
        <begin position="347"/>
        <end position="382"/>
    </location>
</feature>
<evidence type="ECO:0000256" key="1">
    <source>
        <dbReference type="SAM" id="MobiDB-lite"/>
    </source>
</evidence>
<feature type="region of interest" description="Disordered" evidence="1">
    <location>
        <begin position="13"/>
        <end position="58"/>
    </location>
</feature>
<dbReference type="EMBL" id="JABDTM020021149">
    <property type="protein sequence ID" value="KAH0816662.1"/>
    <property type="molecule type" value="Genomic_DNA"/>
</dbReference>
<dbReference type="Proteomes" id="UP000719412">
    <property type="component" value="Unassembled WGS sequence"/>
</dbReference>
<comment type="caution">
    <text evidence="2">The sequence shown here is derived from an EMBL/GenBank/DDBJ whole genome shotgun (WGS) entry which is preliminary data.</text>
</comment>
<evidence type="ECO:0000313" key="3">
    <source>
        <dbReference type="Proteomes" id="UP000719412"/>
    </source>
</evidence>
<gene>
    <name evidence="2" type="ORF">GEV33_006126</name>
</gene>
<sequence length="474" mass="52361">MARFVQEDVVKTVPSRPTLLPGGRQPQTTTRRRCDGDAGRQVPPRQKIGAHPRYPPPTERKLVHVFSRPLPLSRLRFNLDGSRLANANVQDKQLTPITSRAFSAFHPKDTPKFCFLKQQSGKCGARGERTSRRPSRAVDSWYAGPIRSIHTMVGHGLAETHPGPRPDGILLPGGYSPLDDSGNVRSSRGGGRSGRSERMDPFSSPRTTLPIHPTAAAARARPAPAAFLLLYDHHDERSRAMFASKYSEFTTDGATTNTRKSTSWNLTKNLTGETSTIHARAYRLGRDQTASFHASKSYKRFQELDDSLYTLKTWIAEPPPLFHQKSYKSEHTIGFLDNALRIFLSNLRGPSEGGTARRSTSPTGRTKERMPTNHNGSEKEERHGNAMIVMPTTISAMTRAIVGTQLQSIGSGVTHIEGGVLHPLAKDTWGRTCSPPPETHSHTRRLNGDDDETAWGKSDISALYIDLHADEASE</sequence>
<keyword evidence="3" id="KW-1185">Reference proteome</keyword>
<name>A0A8J6HLM5_TENMO</name>
<reference evidence="2" key="1">
    <citation type="journal article" date="2020" name="J Insects Food Feed">
        <title>The yellow mealworm (Tenebrio molitor) genome: a resource for the emerging insects as food and feed industry.</title>
        <authorList>
            <person name="Eriksson T."/>
            <person name="Andere A."/>
            <person name="Kelstrup H."/>
            <person name="Emery V."/>
            <person name="Picard C."/>
        </authorList>
    </citation>
    <scope>NUCLEOTIDE SEQUENCE</scope>
    <source>
        <strain evidence="2">Stoneville</strain>
        <tissue evidence="2">Whole head</tissue>
    </source>
</reference>
<organism evidence="2 3">
    <name type="scientific">Tenebrio molitor</name>
    <name type="common">Yellow mealworm beetle</name>
    <dbReference type="NCBI Taxonomy" id="7067"/>
    <lineage>
        <taxon>Eukaryota</taxon>
        <taxon>Metazoa</taxon>
        <taxon>Ecdysozoa</taxon>
        <taxon>Arthropoda</taxon>
        <taxon>Hexapoda</taxon>
        <taxon>Insecta</taxon>
        <taxon>Pterygota</taxon>
        <taxon>Neoptera</taxon>
        <taxon>Endopterygota</taxon>
        <taxon>Coleoptera</taxon>
        <taxon>Polyphaga</taxon>
        <taxon>Cucujiformia</taxon>
        <taxon>Tenebrionidae</taxon>
        <taxon>Tenebrio</taxon>
    </lineage>
</organism>
<feature type="region of interest" description="Disordered" evidence="1">
    <location>
        <begin position="158"/>
        <end position="208"/>
    </location>
</feature>